<evidence type="ECO:0000313" key="3">
    <source>
        <dbReference type="EMBL" id="ETB60004.1"/>
    </source>
</evidence>
<evidence type="ECO:0008006" key="5">
    <source>
        <dbReference type="Google" id="ProtNLM"/>
    </source>
</evidence>
<reference evidence="3 4" key="1">
    <citation type="submission" date="2013-11" db="EMBL/GenBank/DDBJ databases">
        <title>The Genome Sequence of Plasmodium yoelii 17X.</title>
        <authorList>
            <consortium name="The Broad Institute Genomics Platform"/>
            <consortium name="The Broad Institute Genome Sequencing Center for Infectious Disease"/>
            <person name="Neafsey D."/>
            <person name="Adams J."/>
            <person name="Walker B."/>
            <person name="Young S.K."/>
            <person name="Zeng Q."/>
            <person name="Gargeya S."/>
            <person name="Fitzgerald M."/>
            <person name="Haas B."/>
            <person name="Abouelleil A."/>
            <person name="Alvarado L."/>
            <person name="Chapman S.B."/>
            <person name="Gainer-Dewar J."/>
            <person name="Goldberg J."/>
            <person name="Griggs A."/>
            <person name="Gujja S."/>
            <person name="Hansen M."/>
            <person name="Howarth C."/>
            <person name="Imamovic A."/>
            <person name="Ireland A."/>
            <person name="Larimer J."/>
            <person name="McCowan C."/>
            <person name="Murphy C."/>
            <person name="Pearson M."/>
            <person name="Poon T.W."/>
            <person name="Priest M."/>
            <person name="Roberts A."/>
            <person name="Saif S."/>
            <person name="Shea T."/>
            <person name="Sykes S."/>
            <person name="Wortman J."/>
            <person name="Nusbaum C."/>
            <person name="Birren B."/>
        </authorList>
    </citation>
    <scope>NUCLEOTIDE SEQUENCE [LARGE SCALE GENOMIC DNA]</scope>
    <source>
        <strain evidence="3 4">17X</strain>
    </source>
</reference>
<dbReference type="AlphaFoldDB" id="V7PKN6"/>
<feature type="transmembrane region" description="Helical" evidence="2">
    <location>
        <begin position="279"/>
        <end position="297"/>
    </location>
</feature>
<dbReference type="OrthoDB" id="10397168at2759"/>
<dbReference type="InterPro" id="IPR006477">
    <property type="entry name" value="Yir_bir_cir"/>
</dbReference>
<organism evidence="3 4">
    <name type="scientific">Plasmodium yoelii 17X</name>
    <dbReference type="NCBI Taxonomy" id="1323249"/>
    <lineage>
        <taxon>Eukaryota</taxon>
        <taxon>Sar</taxon>
        <taxon>Alveolata</taxon>
        <taxon>Apicomplexa</taxon>
        <taxon>Aconoidasida</taxon>
        <taxon>Haemosporida</taxon>
        <taxon>Plasmodiidae</taxon>
        <taxon>Plasmodium</taxon>
        <taxon>Plasmodium (Vinckeia)</taxon>
    </lineage>
</organism>
<keyword evidence="2" id="KW-1133">Transmembrane helix</keyword>
<dbReference type="EMBL" id="KI635763">
    <property type="protein sequence ID" value="ETB60004.1"/>
    <property type="molecule type" value="Genomic_DNA"/>
</dbReference>
<evidence type="ECO:0000256" key="1">
    <source>
        <dbReference type="SAM" id="MobiDB-lite"/>
    </source>
</evidence>
<keyword evidence="2" id="KW-0472">Membrane</keyword>
<keyword evidence="4" id="KW-1185">Reference proteome</keyword>
<keyword evidence="2" id="KW-0812">Transmembrane</keyword>
<protein>
    <recommendedName>
        <fullName evidence="5">YIR protein</fullName>
    </recommendedName>
</protein>
<dbReference type="Pfam" id="PF06022">
    <property type="entry name" value="Cir_Bir_Yir"/>
    <property type="match status" value="1"/>
</dbReference>
<gene>
    <name evidence="3" type="ORF">YYC_02397</name>
</gene>
<proteinExistence type="predicted"/>
<evidence type="ECO:0000313" key="4">
    <source>
        <dbReference type="Proteomes" id="UP000018538"/>
    </source>
</evidence>
<sequence length="319" mass="37222">MDYKMCGRFRHLRLFYPDESGKSSYSDFHNNGNIKNYCPSQNCNTDLDKINAACLWLIEQTIVNRINDLNSEKYKVFVIYIMIWLSHMLKLKKFNNINYLKDFYTNNIENNAHYTSCKKNDNDCSNSLKNKTGYNNFKEFIEENECFMSINIEEMSKFYDAFKLLCEMYDKANINESNCRENLENGKNFVEKYKELNEDSSITKNSSCNQILTTLSTDYNNFKTQCNKVGYNDFPSLQEKTTTQYSVEISEGNPVKKSEDHSGQNSEATSSSLPIANKLIPILSIFAAIPIFLGISYKYSLFGFRKRSQKQQLREKLKK</sequence>
<evidence type="ECO:0000256" key="2">
    <source>
        <dbReference type="SAM" id="Phobius"/>
    </source>
</evidence>
<dbReference type="Proteomes" id="UP000018538">
    <property type="component" value="Unassembled WGS sequence"/>
</dbReference>
<accession>V7PKN6</accession>
<dbReference type="NCBIfam" id="TIGR01590">
    <property type="entry name" value="yir-bir-cir_Pla"/>
    <property type="match status" value="1"/>
</dbReference>
<name>V7PKN6_PLAYE</name>
<feature type="region of interest" description="Disordered" evidence="1">
    <location>
        <begin position="251"/>
        <end position="270"/>
    </location>
</feature>